<organism evidence="1 2">
    <name type="scientific">Fadolivirus FV1/VV64</name>
    <dbReference type="NCBI Taxonomy" id="3070911"/>
    <lineage>
        <taxon>Viruses</taxon>
        <taxon>Varidnaviria</taxon>
        <taxon>Bamfordvirae</taxon>
        <taxon>Nucleocytoviricota</taxon>
        <taxon>Megaviricetes</taxon>
        <taxon>Imitervirales</taxon>
        <taxon>Mimiviridae</taxon>
        <taxon>Klosneuvirinae</taxon>
        <taxon>Fadolivirus</taxon>
        <taxon>Fadolivirus algeromassiliense</taxon>
    </lineage>
</organism>
<proteinExistence type="predicted"/>
<reference evidence="1 2" key="1">
    <citation type="submission" date="2020-04" db="EMBL/GenBank/DDBJ databases">
        <title>Advantages and limits of metagenomic assembly and binning of a giant virus.</title>
        <authorList>
            <person name="Schulz F."/>
            <person name="Andreani J."/>
            <person name="Francis R."/>
            <person name="Boudjemaa H."/>
            <person name="Bou Khalil J.Y."/>
            <person name="Lee J."/>
            <person name="La Scola B."/>
            <person name="Woyke T."/>
        </authorList>
    </citation>
    <scope>NUCLEOTIDE SEQUENCE [LARGE SCALE GENOMIC DNA]</scope>
    <source>
        <strain evidence="1 2">FV1/VV64</strain>
    </source>
</reference>
<evidence type="ECO:0000313" key="2">
    <source>
        <dbReference type="Proteomes" id="UP001162001"/>
    </source>
</evidence>
<keyword evidence="2" id="KW-1185">Reference proteome</keyword>
<protein>
    <submittedName>
        <fullName evidence="1">Uncharacterized protein</fullName>
    </submittedName>
</protein>
<evidence type="ECO:0000313" key="1">
    <source>
        <dbReference type="EMBL" id="QKF94527.1"/>
    </source>
</evidence>
<accession>A0A7D3QUW6</accession>
<sequence length="655" mass="76799">METLISYAYYETNKTIFNLEYFSEMGIINDKKYLYIIVINGEKCSVKLPDYDNVIVLRRPNVGYDFGGHKHALEWVTNKYGTILPFKYYIFLNCSVIGPFLPTYFPQNIHWSTIFTSRITNKIKLVGTTISCLHEKHKEYAGPKIGGYFFVTDTIGLQLMINRKDIFMDHETKINAIAAEYKVTNSIFDGGYGIDCLLYKYQGIDWKDKNYIKFYEDIHPDRQGEYFGLSIHPFEVVFHKWTWSDQPNKLVNFEYCAKYSEWSLKKHKINLVSNPFYALTLFERENITILPDYNEKYNSFRGLCNQIFSLVNGIIKCAASNKKYIVLDAFNCCVENHNICEVGKIINFDETIKKLNTFENYENIKLFDRSNIKLSILDAQYGSGVDKLDITHKLIEYANQNIGKNLSKVTNAFCGNDPCKFVRKTLKVTYSINEQIINENIMENDEIFLNNNYIQNELYVDNKIDFGWYDSVNETDFVKILNTITFTKEFYEIVDSIKKKHKLEKINVVHFRIESDAIEYWSKQNKMSKEEFETKIYNKYTNILNKYTNPKEIVYILSYNEENVINKIGGKHKFLYTSKETKNSMLKDKFGINGREMCAIIDLLLGITCCNLFIGCHSYKYKRGSSFSYILAKMVKCKKILIDLDNINNEEEIYE</sequence>
<dbReference type="Proteomes" id="UP001162001">
    <property type="component" value="Segment"/>
</dbReference>
<gene>
    <name evidence="1" type="ORF">Fadolivirus_1_1069</name>
</gene>
<name>A0A7D3QUW6_9VIRU</name>
<dbReference type="EMBL" id="MT418680">
    <property type="protein sequence ID" value="QKF94527.1"/>
    <property type="molecule type" value="Genomic_DNA"/>
</dbReference>